<evidence type="ECO:0000256" key="1">
    <source>
        <dbReference type="ARBA" id="ARBA00004123"/>
    </source>
</evidence>
<dbReference type="CDD" id="cd22920">
    <property type="entry name" value="HFD_CENP-T"/>
    <property type="match status" value="1"/>
</dbReference>
<evidence type="ECO:0000256" key="7">
    <source>
        <dbReference type="ARBA" id="ARBA00022776"/>
    </source>
</evidence>
<evidence type="ECO:0000256" key="15">
    <source>
        <dbReference type="SAM" id="MobiDB-lite"/>
    </source>
</evidence>
<feature type="region of interest" description="Disordered" evidence="15">
    <location>
        <begin position="576"/>
        <end position="660"/>
    </location>
</feature>
<evidence type="ECO:0000256" key="12">
    <source>
        <dbReference type="ARBA" id="ARBA00023328"/>
    </source>
</evidence>
<dbReference type="GO" id="GO:0005634">
    <property type="term" value="C:nucleus"/>
    <property type="evidence" value="ECO:0007669"/>
    <property type="project" value="UniProtKB-SubCell"/>
</dbReference>
<feature type="region of interest" description="Disordered" evidence="15">
    <location>
        <begin position="241"/>
        <end position="365"/>
    </location>
</feature>
<dbReference type="Proteomes" id="UP000694396">
    <property type="component" value="Unplaced"/>
</dbReference>
<dbReference type="Pfam" id="PF15511">
    <property type="entry name" value="CENP-T_C"/>
    <property type="match status" value="1"/>
</dbReference>
<dbReference type="GO" id="GO:0046982">
    <property type="term" value="F:protein heterodimerization activity"/>
    <property type="evidence" value="ECO:0007669"/>
    <property type="project" value="InterPro"/>
</dbReference>
<evidence type="ECO:0000256" key="9">
    <source>
        <dbReference type="ARBA" id="ARBA00023125"/>
    </source>
</evidence>
<dbReference type="Pfam" id="PF16171">
    <property type="entry name" value="CENP-T_N"/>
    <property type="match status" value="1"/>
</dbReference>
<feature type="region of interest" description="Disordered" evidence="15">
    <location>
        <begin position="88"/>
        <end position="108"/>
    </location>
</feature>
<evidence type="ECO:0000259" key="17">
    <source>
        <dbReference type="Pfam" id="PF16171"/>
    </source>
</evidence>
<comment type="function">
    <text evidence="13">Component of the CENPA-NAC (nucleosome-associated) complex, a complex that plays a central role in assembly of kinetochore proteins, mitotic progression and chromosome segregation. The CENPA-NAC complex recruits the CENPA-CAD (nucleosome distal) complex and may be involved in incorporation of newly synthesized CENPA into centromeres. Part of a nucleosome-associated complex that binds specifically to histone H3-containing nucleosomes at the centromere, as opposed to nucleosomes containing CENPA. Component of the heterotetrameric CENP-T-W-S-X complex that binds and supercoils DNA, and plays an important role in kinetochore assembly. CENPT has a fundamental role in kinetochore assembly and function. It is one of the inner kinetochore proteins, with most further proteins binding downstream. Required for normal chromosome organization and normal progress through mitosis.</text>
</comment>
<feature type="compositionally biased region" description="Basic and acidic residues" evidence="15">
    <location>
        <begin position="626"/>
        <end position="636"/>
    </location>
</feature>
<keyword evidence="6" id="KW-0132">Cell division</keyword>
<evidence type="ECO:0000313" key="18">
    <source>
        <dbReference type="Ensembl" id="ENSCRFP00000012987.1"/>
    </source>
</evidence>
<feature type="domain" description="Centromere kinetochore component CENP-T N-terminal" evidence="17">
    <location>
        <begin position="349"/>
        <end position="658"/>
    </location>
</feature>
<dbReference type="InterPro" id="IPR028255">
    <property type="entry name" value="CENP-T"/>
</dbReference>
<dbReference type="GO" id="GO:0051301">
    <property type="term" value="P:cell division"/>
    <property type="evidence" value="ECO:0007669"/>
    <property type="project" value="UniProtKB-KW"/>
</dbReference>
<evidence type="ECO:0000259" key="16">
    <source>
        <dbReference type="Pfam" id="PF15511"/>
    </source>
</evidence>
<dbReference type="SUPFAM" id="SSF47113">
    <property type="entry name" value="Histone-fold"/>
    <property type="match status" value="1"/>
</dbReference>
<dbReference type="PANTHER" id="PTHR46904">
    <property type="entry name" value="CENTROMERE PROTEIN T"/>
    <property type="match status" value="1"/>
</dbReference>
<dbReference type="PANTHER" id="PTHR46904:SF1">
    <property type="entry name" value="CENTROMERE PROTEIN T"/>
    <property type="match status" value="1"/>
</dbReference>
<feature type="domain" description="CENP-T/Histone H4 histone fold" evidence="16">
    <location>
        <begin position="850"/>
        <end position="945"/>
    </location>
</feature>
<comment type="similarity">
    <text evidence="3">Belongs to the CENP-T/CNN1 family.</text>
</comment>
<comment type="subunit">
    <text evidence="14">Component of the CENPA-CAD complex, composed of CENPI, CENPK, CENPL, CENPO, CENPP, CENPQ, CENPR and CENPS. The CENPA-CAD complex is probably recruited on centromeres by the CENPA-NAC complex, at least composed of CENPA, CENPC, CENPH, CENPM, CENPN, CENPT and CENPU. Identified in a centromeric complex containing histones H2A, H2B, H3 and H4, and at least CENPA, CENPB, CENPC, CENPT, CENPN, HJURP, SUPT16H, SSRP1 and RSF1. Interacts (via N-terminus) with the NDC80 complex. Heterodimer with CENPW; this dimer coassembles with CENPS-CENPX heterodimers at centromeres to form the tetrameric CENP-T-W-S-X complex.</text>
</comment>
<protein>
    <recommendedName>
        <fullName evidence="4">Centromere protein T</fullName>
    </recommendedName>
</protein>
<evidence type="ECO:0000256" key="14">
    <source>
        <dbReference type="ARBA" id="ARBA00046865"/>
    </source>
</evidence>
<dbReference type="GO" id="GO:0000776">
    <property type="term" value="C:kinetochore"/>
    <property type="evidence" value="ECO:0007669"/>
    <property type="project" value="UniProtKB-KW"/>
</dbReference>
<dbReference type="GO" id="GO:0007059">
    <property type="term" value="P:chromosome segregation"/>
    <property type="evidence" value="ECO:0007669"/>
    <property type="project" value="TreeGrafter"/>
</dbReference>
<evidence type="ECO:0000256" key="13">
    <source>
        <dbReference type="ARBA" id="ARBA00045461"/>
    </source>
</evidence>
<feature type="compositionally biased region" description="Basic and acidic residues" evidence="15">
    <location>
        <begin position="309"/>
        <end position="319"/>
    </location>
</feature>
<reference evidence="18" key="1">
    <citation type="submission" date="2025-08" db="UniProtKB">
        <authorList>
            <consortium name="Ensembl"/>
        </authorList>
    </citation>
    <scope>IDENTIFICATION</scope>
</reference>
<name>A0A8C3QYK7_9PASS</name>
<dbReference type="InterPro" id="IPR032373">
    <property type="entry name" value="CENP-T_N"/>
</dbReference>
<evidence type="ECO:0000256" key="4">
    <source>
        <dbReference type="ARBA" id="ARBA00016401"/>
    </source>
</evidence>
<keyword evidence="8" id="KW-0995">Kinetochore</keyword>
<keyword evidence="11" id="KW-0131">Cell cycle</keyword>
<evidence type="ECO:0000256" key="6">
    <source>
        <dbReference type="ARBA" id="ARBA00022618"/>
    </source>
</evidence>
<accession>A0A8C3QYK7</accession>
<dbReference type="AlphaFoldDB" id="A0A8C3QYK7"/>
<evidence type="ECO:0000256" key="2">
    <source>
        <dbReference type="ARBA" id="ARBA00004629"/>
    </source>
</evidence>
<feature type="region of interest" description="Disordered" evidence="15">
    <location>
        <begin position="399"/>
        <end position="430"/>
    </location>
</feature>
<evidence type="ECO:0000256" key="5">
    <source>
        <dbReference type="ARBA" id="ARBA00022454"/>
    </source>
</evidence>
<evidence type="ECO:0000256" key="11">
    <source>
        <dbReference type="ARBA" id="ARBA00023306"/>
    </source>
</evidence>
<organism evidence="18 19">
    <name type="scientific">Cyanoderma ruficeps</name>
    <name type="common">rufous-capped babbler</name>
    <dbReference type="NCBI Taxonomy" id="181631"/>
    <lineage>
        <taxon>Eukaryota</taxon>
        <taxon>Metazoa</taxon>
        <taxon>Chordata</taxon>
        <taxon>Craniata</taxon>
        <taxon>Vertebrata</taxon>
        <taxon>Euteleostomi</taxon>
        <taxon>Archelosauria</taxon>
        <taxon>Archosauria</taxon>
        <taxon>Dinosauria</taxon>
        <taxon>Saurischia</taxon>
        <taxon>Theropoda</taxon>
        <taxon>Coelurosauria</taxon>
        <taxon>Aves</taxon>
        <taxon>Neognathae</taxon>
        <taxon>Neoaves</taxon>
        <taxon>Telluraves</taxon>
        <taxon>Australaves</taxon>
        <taxon>Passeriformes</taxon>
        <taxon>Sylvioidea</taxon>
        <taxon>Timaliidae</taxon>
        <taxon>Cyanoderma</taxon>
    </lineage>
</organism>
<dbReference type="InterPro" id="IPR035425">
    <property type="entry name" value="CENP-T/H4_C"/>
</dbReference>
<keyword evidence="9" id="KW-0238">DNA-binding</keyword>
<feature type="region of interest" description="Disordered" evidence="15">
    <location>
        <begin position="698"/>
        <end position="728"/>
    </location>
</feature>
<dbReference type="Gene3D" id="1.10.20.10">
    <property type="entry name" value="Histone, subunit A"/>
    <property type="match status" value="1"/>
</dbReference>
<reference evidence="18" key="2">
    <citation type="submission" date="2025-09" db="UniProtKB">
        <authorList>
            <consortium name="Ensembl"/>
        </authorList>
    </citation>
    <scope>IDENTIFICATION</scope>
</reference>
<evidence type="ECO:0000256" key="10">
    <source>
        <dbReference type="ARBA" id="ARBA00023242"/>
    </source>
</evidence>
<keyword evidence="7" id="KW-0498">Mitosis</keyword>
<proteinExistence type="inferred from homology"/>
<keyword evidence="12" id="KW-0137">Centromere</keyword>
<keyword evidence="5" id="KW-0158">Chromosome</keyword>
<dbReference type="InterPro" id="IPR009072">
    <property type="entry name" value="Histone-fold"/>
</dbReference>
<feature type="compositionally biased region" description="Basic and acidic residues" evidence="15">
    <location>
        <begin position="248"/>
        <end position="259"/>
    </location>
</feature>
<keyword evidence="10" id="KW-0539">Nucleus</keyword>
<sequence length="956" mass="103698">MALAGAGAGSVEQPVLLADLLAELGLSQTQATDAALHLLHLHLQQRDDVALLVQLPQQLLRRGARRQRVRVIGRAALHRALLPRRRHRRYRHRQPHGAGPDGGGGPELHLHRQVDGLHVLGRAPCRGLGGGRGALRGSSGGGGGGAGAPGPLSLALVDAAQREDGGDPHQVGLAAALEVLAADAVARGGLEGAEAAADARPGDVLEPEASQLLVLGEGVEVQRLVAVRVVVAARYAAGEARHGLAGRGDTRGERGEGPRRTTAPTRPARPLAAAAAAAPELRGPQCTASPAELPAPHCAAAPPGARPCTSRERRREAGRGRRWAVTGTDMADGRSRARPGLRRSGRHNARAPAQTGLSVENESKSVRSTLAKQRLALFPDLRNGTPRLMLKRVMQNQPQVSPLAPQISDHEDTQQAHSEVTSKRVSSMGELPDVAPEATSVTVFHMKKKRRRLSISEFERAAERRLPQYQAQSTLDSTIMTRSLRMSVGSLLAPDTVEKRGLLRRPKTRKAVDMQAFEGRVEQNMLNSKGQNYLVDSQSASGIRTSILTSDAEMMMNSTELFVQPQLDEQSQNKISALESQLSDSQTSAQRSLISDADQEEARLEGLVSGVSTNERRTQRYSKSSSSDHEHVDRMTHVSPETPAKQQEEKQDHSQQSNPVAQISEEEVVYKHGASAGYSEHLEKKLAEEAELQITAAQDSRGETEVAPSAGEELAEGSVGTRGSPGAEREITRGIGAESLGRHSHAFPSYDNREMTALNETDEQGDELQDQAIMLELDTSVEGPAQDEAEHPASQDVSMKTPAFVRAPASNLLLSSSRVAKPAAPRSPLRLLQSKTVPKRLRTSQRKPYEPQVPRSLIKEIFRHFVKMPVTRDAFKIVEKCSERYFKQLSDDLEAYTHHAGRKTVEAADLEVLMRRQGLVTDKMPLNVLIERYLPLEYRKLLIPIAVSGNKVIPCK</sequence>
<dbReference type="GO" id="GO:0003677">
    <property type="term" value="F:DNA binding"/>
    <property type="evidence" value="ECO:0007669"/>
    <property type="project" value="UniProtKB-KW"/>
</dbReference>
<dbReference type="GO" id="GO:0000278">
    <property type="term" value="P:mitotic cell cycle"/>
    <property type="evidence" value="ECO:0007669"/>
    <property type="project" value="TreeGrafter"/>
</dbReference>
<comment type="subcellular location">
    <subcellularLocation>
        <location evidence="2">Chromosome</location>
        <location evidence="2">Centromere</location>
        <location evidence="2">Kinetochore</location>
    </subcellularLocation>
    <subcellularLocation>
        <location evidence="1">Nucleus</location>
    </subcellularLocation>
</comment>
<keyword evidence="19" id="KW-1185">Reference proteome</keyword>
<feature type="region of interest" description="Disordered" evidence="15">
    <location>
        <begin position="824"/>
        <end position="849"/>
    </location>
</feature>
<evidence type="ECO:0000313" key="19">
    <source>
        <dbReference type="Proteomes" id="UP000694396"/>
    </source>
</evidence>
<feature type="compositionally biased region" description="Low complexity" evidence="15">
    <location>
        <begin position="260"/>
        <end position="307"/>
    </location>
</feature>
<dbReference type="Ensembl" id="ENSCRFT00000013436.1">
    <property type="protein sequence ID" value="ENSCRFP00000012987.1"/>
    <property type="gene ID" value="ENSCRFG00000010069.1"/>
</dbReference>
<feature type="compositionally biased region" description="Polar residues" evidence="15">
    <location>
        <begin position="415"/>
        <end position="425"/>
    </location>
</feature>
<feature type="compositionally biased region" description="Polar residues" evidence="15">
    <location>
        <begin position="355"/>
        <end position="365"/>
    </location>
</feature>
<feature type="compositionally biased region" description="Basic residues" evidence="15">
    <location>
        <begin position="336"/>
        <end position="349"/>
    </location>
</feature>
<evidence type="ECO:0000256" key="3">
    <source>
        <dbReference type="ARBA" id="ARBA00010137"/>
    </source>
</evidence>
<evidence type="ECO:0000256" key="8">
    <source>
        <dbReference type="ARBA" id="ARBA00022838"/>
    </source>
</evidence>
<feature type="compositionally biased region" description="Polar residues" evidence="15">
    <location>
        <begin position="576"/>
        <end position="593"/>
    </location>
</feature>
<dbReference type="GO" id="GO:0051382">
    <property type="term" value="P:kinetochore assembly"/>
    <property type="evidence" value="ECO:0007669"/>
    <property type="project" value="InterPro"/>
</dbReference>